<dbReference type="InterPro" id="IPR029062">
    <property type="entry name" value="Class_I_gatase-like"/>
</dbReference>
<organism evidence="1 2">
    <name type="scientific">Devosia nitrariae</name>
    <dbReference type="NCBI Taxonomy" id="2071872"/>
    <lineage>
        <taxon>Bacteria</taxon>
        <taxon>Pseudomonadati</taxon>
        <taxon>Pseudomonadota</taxon>
        <taxon>Alphaproteobacteria</taxon>
        <taxon>Hyphomicrobiales</taxon>
        <taxon>Devosiaceae</taxon>
        <taxon>Devosia</taxon>
    </lineage>
</organism>
<sequence length="1337" mass="146414">MSKSQVSAALHEGFAVPNPEYSPVPIWWWSGDELALDRMTWQVDQLVSQGVHNAVVLNLAPTGPMYGALSDNPHFLTEEWWALWEGVCDHARKVGMCFWFYDQIGFSGANLQGRLAVKNPAFVGMDLNRVTLDVAGEGEIALPEAGVFVAGQVLPLSADGCVAGEPVNLALEDGVISWRGEGRARLILAYAIRKGYDYHSPEACRALMDIVHHAFEKRLGKYFGSAIVGSFQDELPSVPTWSARFAGEFEKRCGYRLTDKVAALWEDWGLASARIRIDYQRVRAQLAEEALFKPVFDWHEKHGLTIGFDQQSPSRAAQPISTVDQYADYARTHRWYSAPGSDHWGDAKFHSSLAHNYGRPRTWIEAFHSSGWGGTLEETFDWLQPWLLAGANLYDPHAVYYSTRGGQWEWAAPSTCWRQPYWRHYKHFADAVSRLCWLATRGEHQCDIGLLFPSATVQADLFLDSCGQTARAAHGTYQDLVGQMTWFNARSGPLKRLRRDFDVLDDDTVAAARIAEGALHTRGELYKAIIVPAMWMLETATAQKLSAFAEAGGLLIFIDHPPEVADRVEGEAAIATLKALVANGKAQVVAGGAGIEARLEAALATLPAEVVTDSPTLLRRDGDVSMLFITAAAIGAASAEGRLPWAEWGYDTDHISMPRYNRELRESGIGFDLASQRKSATVRIAGPVGAIEQWDPGTGETRPVAVTQLSGITEAEVDFSQSPMTVLVWSTKGEAEAAPARESGRELVLNASWTSRVIPTMDNRHGDFILPASPGPLPVQIWQADWREDAAESPPADVEGWQRVPLTDGVRAWSFGPAQSGKLPAPLPAGHQGELGGEGWQAVDYSLSRGIDHDFQHDKTLGPKGRVLEPMIRLASVAASETVQVRTCLPVETAGSLTLAIGGNGRKEVWWNGVRLAEDTGGYLYMQPVEAKAGLNLLESRVSAVEAGDLEAYWALTSDSEAFARPEWLEPADGWKAGTTLSIRRSLTTQQGDSLVVHFGSIGVARLLVNGHEVAMQGAFEPYEVWRNARVMRYDLTSYLKPGDNLIEARFTDDGKVLAFFLDGVITSPDGGERYLVSDMNWAAEREGTPVELTMRINQRHDARFYWLRPRPHPLPRSNWIDPDAPLEGVLDIVPEPNPGRERVAQWFRLPLPPGARIARLPITGARVTASLGDAELAVADGEVILPAETLAGAQLMVRVLPQDGRLGGAVWEAPVEFDVAEGRIALGAWADNGLEFYSGGLAYEQTLTIEDPSAWTVLDLGGLRGTAEVEVNGQAAGVRVWSPYRFDIAGKLRPGENRLTVTVFNTLAPYLKGASPTRSIFGGQDVSGLFGPVRLC</sequence>
<dbReference type="SUPFAM" id="SSF49785">
    <property type="entry name" value="Galactose-binding domain-like"/>
    <property type="match status" value="1"/>
</dbReference>
<accession>A0ABQ5W9X8</accession>
<dbReference type="InterPro" id="IPR053161">
    <property type="entry name" value="Ulvan_degrading_GH"/>
</dbReference>
<evidence type="ECO:0000313" key="2">
    <source>
        <dbReference type="Proteomes" id="UP001156691"/>
    </source>
</evidence>
<dbReference type="CDD" id="cd03143">
    <property type="entry name" value="A4_beta-galactosidase_middle_domain"/>
    <property type="match status" value="1"/>
</dbReference>
<keyword evidence="2" id="KW-1185">Reference proteome</keyword>
<reference evidence="2" key="1">
    <citation type="journal article" date="2019" name="Int. J. Syst. Evol. Microbiol.">
        <title>The Global Catalogue of Microorganisms (GCM) 10K type strain sequencing project: providing services to taxonomists for standard genome sequencing and annotation.</title>
        <authorList>
            <consortium name="The Broad Institute Genomics Platform"/>
            <consortium name="The Broad Institute Genome Sequencing Center for Infectious Disease"/>
            <person name="Wu L."/>
            <person name="Ma J."/>
        </authorList>
    </citation>
    <scope>NUCLEOTIDE SEQUENCE [LARGE SCALE GENOMIC DNA]</scope>
    <source>
        <strain evidence="2">NBRC 112416</strain>
    </source>
</reference>
<evidence type="ECO:0000313" key="1">
    <source>
        <dbReference type="EMBL" id="GLQ56772.1"/>
    </source>
</evidence>
<proteinExistence type="predicted"/>
<dbReference type="PANTHER" id="PTHR36848">
    <property type="entry name" value="DNA-BINDING PROTEIN (PUTATIVE SECRETED PROTEIN)-RELATED"/>
    <property type="match status" value="1"/>
</dbReference>
<comment type="caution">
    <text evidence="1">The sequence shown here is derived from an EMBL/GenBank/DDBJ whole genome shotgun (WGS) entry which is preliminary data.</text>
</comment>
<gene>
    <name evidence="1" type="ORF">GCM10010862_40310</name>
</gene>
<dbReference type="EMBL" id="BSNS01000022">
    <property type="protein sequence ID" value="GLQ56772.1"/>
    <property type="molecule type" value="Genomic_DNA"/>
</dbReference>
<dbReference type="InterPro" id="IPR008979">
    <property type="entry name" value="Galactose-bd-like_sf"/>
</dbReference>
<dbReference type="Proteomes" id="UP001156691">
    <property type="component" value="Unassembled WGS sequence"/>
</dbReference>
<dbReference type="PANTHER" id="PTHR36848:SF2">
    <property type="entry name" value="SECRETED PROTEIN"/>
    <property type="match status" value="1"/>
</dbReference>
<dbReference type="NCBIfam" id="NF045579">
    <property type="entry name" value="rhamnoside_JR"/>
    <property type="match status" value="1"/>
</dbReference>
<evidence type="ECO:0008006" key="3">
    <source>
        <dbReference type="Google" id="ProtNLM"/>
    </source>
</evidence>
<dbReference type="Gene3D" id="2.60.120.260">
    <property type="entry name" value="Galactose-binding domain-like"/>
    <property type="match status" value="2"/>
</dbReference>
<name>A0ABQ5W9X8_9HYPH</name>
<dbReference type="Gene3D" id="3.40.50.880">
    <property type="match status" value="1"/>
</dbReference>
<dbReference type="RefSeq" id="WP_284342176.1">
    <property type="nucleotide sequence ID" value="NZ_BSNS01000022.1"/>
</dbReference>
<protein>
    <recommendedName>
        <fullName evidence="3">Alpha-L-rhamnosidase-like protein</fullName>
    </recommendedName>
</protein>